<dbReference type="GO" id="GO:0008270">
    <property type="term" value="F:zinc ion binding"/>
    <property type="evidence" value="ECO:0007669"/>
    <property type="project" value="UniProtKB-KW"/>
</dbReference>
<keyword evidence="7 9" id="KW-0472">Membrane</keyword>
<dbReference type="InterPro" id="IPR001841">
    <property type="entry name" value="Znf_RING"/>
</dbReference>
<feature type="transmembrane region" description="Helical" evidence="9">
    <location>
        <begin position="85"/>
        <end position="104"/>
    </location>
</feature>
<evidence type="ECO:0000256" key="7">
    <source>
        <dbReference type="ARBA" id="ARBA00023136"/>
    </source>
</evidence>
<dbReference type="SUPFAM" id="SSF57850">
    <property type="entry name" value="RING/U-box"/>
    <property type="match status" value="1"/>
</dbReference>
<keyword evidence="5" id="KW-0862">Zinc</keyword>
<dbReference type="Proteomes" id="UP000820818">
    <property type="component" value="Linkage Group LG2"/>
</dbReference>
<feature type="transmembrane region" description="Helical" evidence="9">
    <location>
        <begin position="116"/>
        <end position="142"/>
    </location>
</feature>
<dbReference type="PROSITE" id="PS50089">
    <property type="entry name" value="ZF_RING_2"/>
    <property type="match status" value="1"/>
</dbReference>
<comment type="caution">
    <text evidence="11">The sequence shown here is derived from an EMBL/GenBank/DDBJ whole genome shotgun (WGS) entry which is preliminary data.</text>
</comment>
<evidence type="ECO:0000256" key="2">
    <source>
        <dbReference type="ARBA" id="ARBA00022692"/>
    </source>
</evidence>
<gene>
    <name evidence="11" type="ORF">GHT06_011280</name>
</gene>
<organism evidence="11 12">
    <name type="scientific">Daphnia sinensis</name>
    <dbReference type="NCBI Taxonomy" id="1820382"/>
    <lineage>
        <taxon>Eukaryota</taxon>
        <taxon>Metazoa</taxon>
        <taxon>Ecdysozoa</taxon>
        <taxon>Arthropoda</taxon>
        <taxon>Crustacea</taxon>
        <taxon>Branchiopoda</taxon>
        <taxon>Diplostraca</taxon>
        <taxon>Cladocera</taxon>
        <taxon>Anomopoda</taxon>
        <taxon>Daphniidae</taxon>
        <taxon>Daphnia</taxon>
        <taxon>Daphnia similis group</taxon>
    </lineage>
</organism>
<evidence type="ECO:0000256" key="8">
    <source>
        <dbReference type="PROSITE-ProRule" id="PRU00175"/>
    </source>
</evidence>
<reference evidence="11 12" key="1">
    <citation type="submission" date="2022-05" db="EMBL/GenBank/DDBJ databases">
        <title>A multi-omics perspective on studying reproductive biology in Daphnia sinensis.</title>
        <authorList>
            <person name="Jia J."/>
        </authorList>
    </citation>
    <scope>NUCLEOTIDE SEQUENCE [LARGE SCALE GENOMIC DNA]</scope>
    <source>
        <strain evidence="11 12">WSL</strain>
    </source>
</reference>
<feature type="domain" description="RING-type" evidence="10">
    <location>
        <begin position="203"/>
        <end position="244"/>
    </location>
</feature>
<feature type="transmembrane region" description="Helical" evidence="9">
    <location>
        <begin position="154"/>
        <end position="173"/>
    </location>
</feature>
<dbReference type="GO" id="GO:0000139">
    <property type="term" value="C:Golgi membrane"/>
    <property type="evidence" value="ECO:0007669"/>
    <property type="project" value="TreeGrafter"/>
</dbReference>
<keyword evidence="2 9" id="KW-0812">Transmembrane</keyword>
<feature type="transmembrane region" description="Helical" evidence="9">
    <location>
        <begin position="271"/>
        <end position="292"/>
    </location>
</feature>
<dbReference type="InterPro" id="IPR013083">
    <property type="entry name" value="Znf_RING/FYVE/PHD"/>
</dbReference>
<evidence type="ECO:0000256" key="6">
    <source>
        <dbReference type="ARBA" id="ARBA00022989"/>
    </source>
</evidence>
<proteinExistence type="predicted"/>
<dbReference type="PANTHER" id="PTHR13407:SF0">
    <property type="entry name" value="FI05221P"/>
    <property type="match status" value="1"/>
</dbReference>
<evidence type="ECO:0000313" key="12">
    <source>
        <dbReference type="Proteomes" id="UP000820818"/>
    </source>
</evidence>
<comment type="subcellular location">
    <subcellularLocation>
        <location evidence="1">Membrane</location>
        <topology evidence="1">Multi-pass membrane protein</topology>
    </subcellularLocation>
</comment>
<dbReference type="SMART" id="SM00184">
    <property type="entry name" value="RING"/>
    <property type="match status" value="1"/>
</dbReference>
<feature type="transmembrane region" description="Helical" evidence="9">
    <location>
        <begin position="30"/>
        <end position="54"/>
    </location>
</feature>
<evidence type="ECO:0000259" key="10">
    <source>
        <dbReference type="PROSITE" id="PS50089"/>
    </source>
</evidence>
<protein>
    <submittedName>
        <fullName evidence="11">RING finger protein 121</fullName>
    </submittedName>
</protein>
<accession>A0AAD5L1Z5</accession>
<name>A0AAD5L1Z5_9CRUS</name>
<keyword evidence="12" id="KW-1185">Reference proteome</keyword>
<dbReference type="EMBL" id="WJBH02000002">
    <property type="protein sequence ID" value="KAI9563814.1"/>
    <property type="molecule type" value="Genomic_DNA"/>
</dbReference>
<sequence length="293" mass="33704">MPSKLNANLYIGQVLNVSCMKMEAQISEGMFVLLIFALIFVSAALSIQVGIILWRKSHPRSFEIATFCALCVIPSITAFKLSLWWFHILWGIFFFISIIAYFKARFEKPLLPSTPGLIFCWFHFVHYSSFLFSFCGSMAFFFGFVGSNHWLTDVGAHVSFCGICFGLVGRDFAMHITDNLFVRPTSSTGRSLLPCHNGHLLCCSLCGYYMSEETKCSLSCQHEFHEICVRGWYMIGKKSTCPVCWEKVDYQLQDRNPWETPDIILQAYHDFIRWIVIYMPLLITVFSIIYVLL</sequence>
<dbReference type="Gene3D" id="3.30.40.10">
    <property type="entry name" value="Zinc/RING finger domain, C3HC4 (zinc finger)"/>
    <property type="match status" value="1"/>
</dbReference>
<evidence type="ECO:0000256" key="9">
    <source>
        <dbReference type="SAM" id="Phobius"/>
    </source>
</evidence>
<evidence type="ECO:0000256" key="1">
    <source>
        <dbReference type="ARBA" id="ARBA00004141"/>
    </source>
</evidence>
<dbReference type="GO" id="GO:0005789">
    <property type="term" value="C:endoplasmic reticulum membrane"/>
    <property type="evidence" value="ECO:0007669"/>
    <property type="project" value="TreeGrafter"/>
</dbReference>
<keyword evidence="4 8" id="KW-0863">Zinc-finger</keyword>
<dbReference type="PANTHER" id="PTHR13407">
    <property type="entry name" value="RNF121 PROTEIN"/>
    <property type="match status" value="1"/>
</dbReference>
<dbReference type="InterPro" id="IPR018957">
    <property type="entry name" value="Znf_C3HC4_RING-type"/>
</dbReference>
<dbReference type="GO" id="GO:0061630">
    <property type="term" value="F:ubiquitin protein ligase activity"/>
    <property type="evidence" value="ECO:0007669"/>
    <property type="project" value="TreeGrafter"/>
</dbReference>
<dbReference type="Pfam" id="PF00097">
    <property type="entry name" value="zf-C3HC4"/>
    <property type="match status" value="1"/>
</dbReference>
<evidence type="ECO:0000256" key="5">
    <source>
        <dbReference type="ARBA" id="ARBA00022833"/>
    </source>
</evidence>
<evidence type="ECO:0000256" key="4">
    <source>
        <dbReference type="ARBA" id="ARBA00022771"/>
    </source>
</evidence>
<keyword evidence="3" id="KW-0479">Metal-binding</keyword>
<evidence type="ECO:0000313" key="11">
    <source>
        <dbReference type="EMBL" id="KAI9563814.1"/>
    </source>
</evidence>
<dbReference type="GO" id="GO:0036503">
    <property type="term" value="P:ERAD pathway"/>
    <property type="evidence" value="ECO:0007669"/>
    <property type="project" value="TreeGrafter"/>
</dbReference>
<keyword evidence="6 9" id="KW-1133">Transmembrane helix</keyword>
<dbReference type="AlphaFoldDB" id="A0AAD5L1Z5"/>
<dbReference type="InterPro" id="IPR040176">
    <property type="entry name" value="RNF121/RNF175"/>
</dbReference>
<evidence type="ECO:0000256" key="3">
    <source>
        <dbReference type="ARBA" id="ARBA00022723"/>
    </source>
</evidence>